<dbReference type="AlphaFoldDB" id="A0AAN9F5Y1"/>
<organism evidence="1 2">
    <name type="scientific">Crotalaria pallida</name>
    <name type="common">Smooth rattlebox</name>
    <name type="synonym">Crotalaria striata</name>
    <dbReference type="NCBI Taxonomy" id="3830"/>
    <lineage>
        <taxon>Eukaryota</taxon>
        <taxon>Viridiplantae</taxon>
        <taxon>Streptophyta</taxon>
        <taxon>Embryophyta</taxon>
        <taxon>Tracheophyta</taxon>
        <taxon>Spermatophyta</taxon>
        <taxon>Magnoliopsida</taxon>
        <taxon>eudicotyledons</taxon>
        <taxon>Gunneridae</taxon>
        <taxon>Pentapetalae</taxon>
        <taxon>rosids</taxon>
        <taxon>fabids</taxon>
        <taxon>Fabales</taxon>
        <taxon>Fabaceae</taxon>
        <taxon>Papilionoideae</taxon>
        <taxon>50 kb inversion clade</taxon>
        <taxon>genistoids sensu lato</taxon>
        <taxon>core genistoids</taxon>
        <taxon>Crotalarieae</taxon>
        <taxon>Crotalaria</taxon>
    </lineage>
</organism>
<name>A0AAN9F5Y1_CROPI</name>
<dbReference type="Proteomes" id="UP001372338">
    <property type="component" value="Unassembled WGS sequence"/>
</dbReference>
<proteinExistence type="predicted"/>
<dbReference type="EMBL" id="JAYWIO010000004">
    <property type="protein sequence ID" value="KAK7270567.1"/>
    <property type="molecule type" value="Genomic_DNA"/>
</dbReference>
<comment type="caution">
    <text evidence="1">The sequence shown here is derived from an EMBL/GenBank/DDBJ whole genome shotgun (WGS) entry which is preliminary data.</text>
</comment>
<evidence type="ECO:0000313" key="1">
    <source>
        <dbReference type="EMBL" id="KAK7270567.1"/>
    </source>
</evidence>
<reference evidence="1 2" key="1">
    <citation type="submission" date="2024-01" db="EMBL/GenBank/DDBJ databases">
        <title>The genomes of 5 underutilized Papilionoideae crops provide insights into root nodulation and disease resistanc.</title>
        <authorList>
            <person name="Yuan L."/>
        </authorList>
    </citation>
    <scope>NUCLEOTIDE SEQUENCE [LARGE SCALE GENOMIC DNA]</scope>
    <source>
        <strain evidence="1">ZHUSHIDOU_FW_LH</strain>
        <tissue evidence="1">Leaf</tissue>
    </source>
</reference>
<sequence length="118" mass="13892">MSHTTRHPHKEEPIIDVEYANTKVENGKKKKKRERYEKKNKRTLWICFSNIEVGSDMLNEEIKEEPKKDEFMVKDKILFSNVKTGQPIKVFSAVEKIMRNKSCFLICCSNIEVDKGQE</sequence>
<gene>
    <name evidence="1" type="ORF">RIF29_23801</name>
</gene>
<accession>A0AAN9F5Y1</accession>
<protein>
    <submittedName>
        <fullName evidence="1">Uncharacterized protein</fullName>
    </submittedName>
</protein>
<evidence type="ECO:0000313" key="2">
    <source>
        <dbReference type="Proteomes" id="UP001372338"/>
    </source>
</evidence>
<keyword evidence="2" id="KW-1185">Reference proteome</keyword>